<organism evidence="2 3">
    <name type="scientific">Orbilia javanica</name>
    <dbReference type="NCBI Taxonomy" id="47235"/>
    <lineage>
        <taxon>Eukaryota</taxon>
        <taxon>Fungi</taxon>
        <taxon>Dikarya</taxon>
        <taxon>Ascomycota</taxon>
        <taxon>Pezizomycotina</taxon>
        <taxon>Orbiliomycetes</taxon>
        <taxon>Orbiliales</taxon>
        <taxon>Orbiliaceae</taxon>
        <taxon>Orbilia</taxon>
    </lineage>
</organism>
<name>A0AAN8MW09_9PEZI</name>
<comment type="caution">
    <text evidence="2">The sequence shown here is derived from an EMBL/GenBank/DDBJ whole genome shotgun (WGS) entry which is preliminary data.</text>
</comment>
<feature type="domain" description="DUF7770" evidence="1">
    <location>
        <begin position="28"/>
        <end position="169"/>
    </location>
</feature>
<gene>
    <name evidence="2" type="ORF">TWF718_006061</name>
</gene>
<keyword evidence="3" id="KW-1185">Reference proteome</keyword>
<dbReference type="Pfam" id="PF24968">
    <property type="entry name" value="DUF7770"/>
    <property type="match status" value="1"/>
</dbReference>
<protein>
    <recommendedName>
        <fullName evidence="1">DUF7770 domain-containing protein</fullName>
    </recommendedName>
</protein>
<evidence type="ECO:0000313" key="3">
    <source>
        <dbReference type="Proteomes" id="UP001313282"/>
    </source>
</evidence>
<accession>A0AAN8MW09</accession>
<dbReference type="AlphaFoldDB" id="A0AAN8MW09"/>
<reference evidence="2 3" key="1">
    <citation type="submission" date="2019-10" db="EMBL/GenBank/DDBJ databases">
        <authorList>
            <person name="Palmer J.M."/>
        </authorList>
    </citation>
    <scope>NUCLEOTIDE SEQUENCE [LARGE SCALE GENOMIC DNA]</scope>
    <source>
        <strain evidence="2 3">TWF718</strain>
    </source>
</reference>
<evidence type="ECO:0000259" key="1">
    <source>
        <dbReference type="Pfam" id="PF24968"/>
    </source>
</evidence>
<proteinExistence type="predicted"/>
<dbReference type="InterPro" id="IPR056672">
    <property type="entry name" value="DUF7770"/>
</dbReference>
<dbReference type="Proteomes" id="UP001313282">
    <property type="component" value="Unassembled WGS sequence"/>
</dbReference>
<evidence type="ECO:0000313" key="2">
    <source>
        <dbReference type="EMBL" id="KAK6348254.1"/>
    </source>
</evidence>
<sequence>MLEGLTSGDENLITKKAFLAAGLVAGGRTNHWRIYLEVPGNRQHQERFIRLDMAMGQVDGDGNALKGQLVIKSVSYLPANAETKLQTISLDTEPTVGDIIATIVNKRREYYLYHESGQGCRWWCSVVLEDLHDAGYIRSGDLREAREVLRYLWSSSRRRQEKPMREGTFEYGRNP</sequence>
<dbReference type="EMBL" id="JAVHNR010000003">
    <property type="protein sequence ID" value="KAK6348254.1"/>
    <property type="molecule type" value="Genomic_DNA"/>
</dbReference>